<evidence type="ECO:0000256" key="1">
    <source>
        <dbReference type="SAM" id="Phobius"/>
    </source>
</evidence>
<keyword evidence="1" id="KW-0812">Transmembrane</keyword>
<organism evidence="2 3">
    <name type="scientific">Pengzhenrongella sicca</name>
    <dbReference type="NCBI Taxonomy" id="2819238"/>
    <lineage>
        <taxon>Bacteria</taxon>
        <taxon>Bacillati</taxon>
        <taxon>Actinomycetota</taxon>
        <taxon>Actinomycetes</taxon>
        <taxon>Micrococcales</taxon>
        <taxon>Pengzhenrongella</taxon>
    </lineage>
</organism>
<gene>
    <name evidence="2" type="ORF">J4E96_11120</name>
</gene>
<name>A0A8A4ZAA4_9MICO</name>
<accession>A0A8A4ZAA4</accession>
<evidence type="ECO:0000313" key="3">
    <source>
        <dbReference type="Proteomes" id="UP000663937"/>
    </source>
</evidence>
<keyword evidence="1" id="KW-0472">Membrane</keyword>
<protein>
    <submittedName>
        <fullName evidence="2">Uncharacterized protein</fullName>
    </submittedName>
</protein>
<dbReference type="RefSeq" id="WP_227422184.1">
    <property type="nucleotide sequence ID" value="NZ_CP071868.1"/>
</dbReference>
<reference evidence="2" key="1">
    <citation type="submission" date="2021-03" db="EMBL/GenBank/DDBJ databases">
        <title>Pengzhenrongella sicca gen. nov., sp. nov., a new member of suborder Micrococcineae isolated from High-Arctic tundra soil.</title>
        <authorList>
            <person name="Peng F."/>
        </authorList>
    </citation>
    <scope>NUCLEOTIDE SEQUENCE</scope>
    <source>
        <strain evidence="2">LRZ-2</strain>
    </source>
</reference>
<dbReference type="AlphaFoldDB" id="A0A8A4ZAA4"/>
<feature type="transmembrane region" description="Helical" evidence="1">
    <location>
        <begin position="42"/>
        <end position="61"/>
    </location>
</feature>
<dbReference type="KEGG" id="psic:J4E96_11120"/>
<evidence type="ECO:0000313" key="2">
    <source>
        <dbReference type="EMBL" id="QTE27959.1"/>
    </source>
</evidence>
<sequence length="63" mass="6672">MSTAAARQLIDPDRVLNWSAERGGDSRARREKPTDRATVRRAVVLGLAAAGAAALAARLTARD</sequence>
<keyword evidence="1" id="KW-1133">Transmembrane helix</keyword>
<keyword evidence="3" id="KW-1185">Reference proteome</keyword>
<dbReference type="EMBL" id="CP071868">
    <property type="protein sequence ID" value="QTE27959.1"/>
    <property type="molecule type" value="Genomic_DNA"/>
</dbReference>
<proteinExistence type="predicted"/>
<dbReference type="Proteomes" id="UP000663937">
    <property type="component" value="Chromosome"/>
</dbReference>